<dbReference type="PANTHER" id="PTHR21330">
    <property type="entry name" value="E3 SUMO-PROTEIN LIGASE NSE2"/>
    <property type="match status" value="1"/>
</dbReference>
<keyword evidence="7" id="KW-0833">Ubl conjugation pathway</keyword>
<dbReference type="EMBL" id="JNVN01001998">
    <property type="protein sequence ID" value="KHJ32538.1"/>
    <property type="molecule type" value="Genomic_DNA"/>
</dbReference>
<gene>
    <name evidence="13" type="ORF">EV44_g5116</name>
</gene>
<evidence type="ECO:0000313" key="14">
    <source>
        <dbReference type="Proteomes" id="UP000030854"/>
    </source>
</evidence>
<dbReference type="AlphaFoldDB" id="A0A0B1P2M2"/>
<accession>A0A0B1P2M2</accession>
<evidence type="ECO:0000256" key="4">
    <source>
        <dbReference type="ARBA" id="ARBA00022679"/>
    </source>
</evidence>
<keyword evidence="8" id="KW-0862">Zinc</keyword>
<evidence type="ECO:0000256" key="6">
    <source>
        <dbReference type="ARBA" id="ARBA00022771"/>
    </source>
</evidence>
<dbReference type="InterPro" id="IPR004181">
    <property type="entry name" value="Znf_MIZ"/>
</dbReference>
<organism evidence="13 14">
    <name type="scientific">Uncinula necator</name>
    <name type="common">Grape powdery mildew</name>
    <dbReference type="NCBI Taxonomy" id="52586"/>
    <lineage>
        <taxon>Eukaryota</taxon>
        <taxon>Fungi</taxon>
        <taxon>Dikarya</taxon>
        <taxon>Ascomycota</taxon>
        <taxon>Pezizomycotina</taxon>
        <taxon>Leotiomycetes</taxon>
        <taxon>Erysiphales</taxon>
        <taxon>Erysiphaceae</taxon>
        <taxon>Erysiphe</taxon>
    </lineage>
</organism>
<dbReference type="InterPro" id="IPR013083">
    <property type="entry name" value="Znf_RING/FYVE/PHD"/>
</dbReference>
<feature type="compositionally biased region" description="Polar residues" evidence="11">
    <location>
        <begin position="9"/>
        <end position="25"/>
    </location>
</feature>
<dbReference type="UniPathway" id="UPA00886"/>
<feature type="region of interest" description="Disordered" evidence="11">
    <location>
        <begin position="1"/>
        <end position="25"/>
    </location>
</feature>
<evidence type="ECO:0000256" key="3">
    <source>
        <dbReference type="ARBA" id="ARBA00008212"/>
    </source>
</evidence>
<dbReference type="GO" id="GO:0030915">
    <property type="term" value="C:Smc5-Smc6 complex"/>
    <property type="evidence" value="ECO:0007669"/>
    <property type="project" value="InterPro"/>
</dbReference>
<dbReference type="STRING" id="52586.A0A0B1P2M2"/>
<evidence type="ECO:0000256" key="5">
    <source>
        <dbReference type="ARBA" id="ARBA00022723"/>
    </source>
</evidence>
<reference evidence="13 14" key="1">
    <citation type="journal article" date="2014" name="BMC Genomics">
        <title>Adaptive genomic structural variation in the grape powdery mildew pathogen, Erysiphe necator.</title>
        <authorList>
            <person name="Jones L."/>
            <person name="Riaz S."/>
            <person name="Morales-Cruz A."/>
            <person name="Amrine K.C."/>
            <person name="McGuire B."/>
            <person name="Gubler W.D."/>
            <person name="Walker M.A."/>
            <person name="Cantu D."/>
        </authorList>
    </citation>
    <scope>NUCLEOTIDE SEQUENCE [LARGE SCALE GENOMIC DNA]</scope>
    <source>
        <strain evidence="14">c</strain>
    </source>
</reference>
<dbReference type="HOGENOM" id="CLU_028753_0_0_1"/>
<evidence type="ECO:0000256" key="8">
    <source>
        <dbReference type="ARBA" id="ARBA00022833"/>
    </source>
</evidence>
<keyword evidence="14" id="KW-1185">Reference proteome</keyword>
<dbReference type="Pfam" id="PF11789">
    <property type="entry name" value="zf-Nse"/>
    <property type="match status" value="1"/>
</dbReference>
<dbReference type="GO" id="GO:0061665">
    <property type="term" value="F:SUMO ligase activity"/>
    <property type="evidence" value="ECO:0007669"/>
    <property type="project" value="TreeGrafter"/>
</dbReference>
<evidence type="ECO:0000256" key="10">
    <source>
        <dbReference type="PROSITE-ProRule" id="PRU00452"/>
    </source>
</evidence>
<dbReference type="GO" id="GO:0016925">
    <property type="term" value="P:protein sumoylation"/>
    <property type="evidence" value="ECO:0007669"/>
    <property type="project" value="UniProtKB-UniPathway"/>
</dbReference>
<dbReference type="GO" id="GO:0008270">
    <property type="term" value="F:zinc ion binding"/>
    <property type="evidence" value="ECO:0007669"/>
    <property type="project" value="UniProtKB-KW"/>
</dbReference>
<dbReference type="PANTHER" id="PTHR21330:SF1">
    <property type="entry name" value="E3 SUMO-PROTEIN LIGASE NSE2"/>
    <property type="match status" value="1"/>
</dbReference>
<feature type="domain" description="SP-RING-type" evidence="12">
    <location>
        <begin position="275"/>
        <end position="378"/>
    </location>
</feature>
<evidence type="ECO:0000256" key="11">
    <source>
        <dbReference type="SAM" id="MobiDB-lite"/>
    </source>
</evidence>
<evidence type="ECO:0000259" key="12">
    <source>
        <dbReference type="PROSITE" id="PS51044"/>
    </source>
</evidence>
<evidence type="ECO:0000256" key="1">
    <source>
        <dbReference type="ARBA" id="ARBA00004123"/>
    </source>
</evidence>
<evidence type="ECO:0000256" key="7">
    <source>
        <dbReference type="ARBA" id="ARBA00022786"/>
    </source>
</evidence>
<keyword evidence="6 10" id="KW-0863">Zinc-finger</keyword>
<comment type="pathway">
    <text evidence="2">Protein modification; protein sumoylation.</text>
</comment>
<dbReference type="CDD" id="cd16651">
    <property type="entry name" value="SPL-RING_NSE2"/>
    <property type="match status" value="1"/>
</dbReference>
<comment type="similarity">
    <text evidence="3">Belongs to the NSE2 family.</text>
</comment>
<evidence type="ECO:0000256" key="2">
    <source>
        <dbReference type="ARBA" id="ARBA00004718"/>
    </source>
</evidence>
<protein>
    <submittedName>
        <fullName evidence="13">Putative transcription factor c2h2</fullName>
    </submittedName>
</protein>
<dbReference type="SUPFAM" id="SSF57850">
    <property type="entry name" value="RING/U-box"/>
    <property type="match status" value="1"/>
</dbReference>
<keyword evidence="9" id="KW-0539">Nucleus</keyword>
<comment type="caution">
    <text evidence="13">The sequence shown here is derived from an EMBL/GenBank/DDBJ whole genome shotgun (WGS) entry which is preliminary data.</text>
</comment>
<dbReference type="PROSITE" id="PS51044">
    <property type="entry name" value="ZF_SP_RING"/>
    <property type="match status" value="1"/>
</dbReference>
<name>A0A0B1P2M2_UNCNE</name>
<keyword evidence="5" id="KW-0479">Metal-binding</keyword>
<dbReference type="OMA" id="TWFSHLE"/>
<dbReference type="Proteomes" id="UP000030854">
    <property type="component" value="Unassembled WGS sequence"/>
</dbReference>
<sequence length="410" mass="47023">MSKRRLIQRSANSGVELSPVTNSRSESHVQASASSILEQYSPPFYPLSIDAKRKLEELNLHHDVMKYKKAIKDATNLITKSTYECNDRLWQRKQKLKAIEERIKTSGNIDEKLKLRHIVDKEYTSGLEKKVEEITFKAEKALRDLIDYGDELSIQQNLMHEVAQKTVSNTVSSHQSQLHSDSVANTLQQDESYSNDSIPKCIDLFRNVKKSYKSKYENMSLRQRYADHNDYKNFKGMIHDALNQGPNARPLEHPKYWFSGEKSQIFPSHQQSINEDDEIIMTSATTNLKCSFTLQYFEEPFSNRKCKHTYEKSAILDYLNTEGVVYSQPGQRGTRLGNKKITCPTPGCSVTLELEDFYLDERIRQQVVKAKRLEATGDSADNSDEDISQPIHSGRQVILDDEVIPCTQNG</sequence>
<dbReference type="GO" id="GO:0005634">
    <property type="term" value="C:nucleus"/>
    <property type="evidence" value="ECO:0007669"/>
    <property type="project" value="UniProtKB-SubCell"/>
</dbReference>
<dbReference type="GO" id="GO:0000724">
    <property type="term" value="P:double-strand break repair via homologous recombination"/>
    <property type="evidence" value="ECO:0007669"/>
    <property type="project" value="InterPro"/>
</dbReference>
<dbReference type="InterPro" id="IPR026846">
    <property type="entry name" value="Nse2(Mms21)"/>
</dbReference>
<keyword evidence="4" id="KW-0808">Transferase</keyword>
<comment type="subcellular location">
    <subcellularLocation>
        <location evidence="1">Nucleus</location>
    </subcellularLocation>
</comment>
<evidence type="ECO:0000256" key="9">
    <source>
        <dbReference type="ARBA" id="ARBA00023242"/>
    </source>
</evidence>
<proteinExistence type="inferred from homology"/>
<evidence type="ECO:0000313" key="13">
    <source>
        <dbReference type="EMBL" id="KHJ32538.1"/>
    </source>
</evidence>
<dbReference type="Gene3D" id="3.30.40.10">
    <property type="entry name" value="Zinc/RING finger domain, C3HC4 (zinc finger)"/>
    <property type="match status" value="1"/>
</dbReference>